<evidence type="ECO:0000256" key="1">
    <source>
        <dbReference type="SAM" id="SignalP"/>
    </source>
</evidence>
<name>A0A3N1MAJ1_9PROT</name>
<protein>
    <submittedName>
        <fullName evidence="2">Uncharacterized protein</fullName>
    </submittedName>
</protein>
<dbReference type="RefSeq" id="WP_123689121.1">
    <property type="nucleotide sequence ID" value="NZ_AP019700.1"/>
</dbReference>
<sequence length="222" mass="24352">MRPLLLGLSLVWLAVAQPAPVAAQAAAAAKPADGVQIVQLQDLPSADSLGEWSERLWSDFLGMFRLGQGHSQFARRTPEVESTHARARDDFGALMEMAGYKLKEIESYVGVIPSLQMTFGQARELTEADREYVERQLLRHSRRHPGPLAAIQRMIVRSVVEAADIGGYSVDKVAVDIFPLPKVKFVLTPADAPLSLDAARIMRAIDGLNRKLEQMPAPRTGS</sequence>
<keyword evidence="1" id="KW-0732">Signal</keyword>
<feature type="signal peptide" evidence="1">
    <location>
        <begin position="1"/>
        <end position="23"/>
    </location>
</feature>
<organism evidence="2 3">
    <name type="scientific">Stella humosa</name>
    <dbReference type="NCBI Taxonomy" id="94"/>
    <lineage>
        <taxon>Bacteria</taxon>
        <taxon>Pseudomonadati</taxon>
        <taxon>Pseudomonadota</taxon>
        <taxon>Alphaproteobacteria</taxon>
        <taxon>Rhodospirillales</taxon>
        <taxon>Stellaceae</taxon>
        <taxon>Stella</taxon>
    </lineage>
</organism>
<proteinExistence type="predicted"/>
<evidence type="ECO:0000313" key="2">
    <source>
        <dbReference type="EMBL" id="ROP99769.1"/>
    </source>
</evidence>
<dbReference type="EMBL" id="RJKX01000013">
    <property type="protein sequence ID" value="ROP99769.1"/>
    <property type="molecule type" value="Genomic_DNA"/>
</dbReference>
<gene>
    <name evidence="2" type="ORF">EDC65_1557</name>
</gene>
<feature type="chain" id="PRO_5017987581" evidence="1">
    <location>
        <begin position="24"/>
        <end position="222"/>
    </location>
</feature>
<dbReference type="OrthoDB" id="7270343at2"/>
<keyword evidence="3" id="KW-1185">Reference proteome</keyword>
<accession>A0A3N1MAJ1</accession>
<comment type="caution">
    <text evidence="2">The sequence shown here is derived from an EMBL/GenBank/DDBJ whole genome shotgun (WGS) entry which is preliminary data.</text>
</comment>
<evidence type="ECO:0000313" key="3">
    <source>
        <dbReference type="Proteomes" id="UP000278222"/>
    </source>
</evidence>
<reference evidence="2 3" key="1">
    <citation type="submission" date="2018-11" db="EMBL/GenBank/DDBJ databases">
        <title>Genomic Encyclopedia of Type Strains, Phase IV (KMG-IV): sequencing the most valuable type-strain genomes for metagenomic binning, comparative biology and taxonomic classification.</title>
        <authorList>
            <person name="Goeker M."/>
        </authorList>
    </citation>
    <scope>NUCLEOTIDE SEQUENCE [LARGE SCALE GENOMIC DNA]</scope>
    <source>
        <strain evidence="2 3">DSM 5900</strain>
    </source>
</reference>
<dbReference type="AlphaFoldDB" id="A0A3N1MAJ1"/>
<dbReference type="Proteomes" id="UP000278222">
    <property type="component" value="Unassembled WGS sequence"/>
</dbReference>